<dbReference type="OrthoDB" id="9802991at2"/>
<dbReference type="EMBL" id="FNBT01000002">
    <property type="protein sequence ID" value="SDF16873.1"/>
    <property type="molecule type" value="Genomic_DNA"/>
</dbReference>
<dbReference type="Pfam" id="PF03283">
    <property type="entry name" value="PAE"/>
    <property type="match status" value="1"/>
</dbReference>
<sequence>MIRRRLLPPLVAVLALSGLAACSEESPSSDGGDPAAAAAPTEETTAQEVTWEKVAGTDECECSDGTEFHYWMHEADPTKVVFVLEGGGACFSAETCGSENGTSKPNLESDLPDEPGYVYSDGTPTPATDGLVDVANPDNPLAGYSVVYVPYCTGDLHLGDNTQDYGGGVVVEHKGRVNATTALEGLAREFPDAEEVVVLGFSAGSAGAPLYGGLAHDLLPDADIKVIADASGAYPGDELITGAIGGLWGIFDRLPAWPEAAGQPQTAWSLPGLFVQTGRHVPGIALATVDTANDEVQRRFTDLIGFAGTPLPELIDRNAEFIESNGVEVSSWVGPGTQHVNTAGDDVLYGSEVEGTQLIDWISDFIAGEDVPDVRCEDCD</sequence>
<dbReference type="GO" id="GO:0016787">
    <property type="term" value="F:hydrolase activity"/>
    <property type="evidence" value="ECO:0007669"/>
    <property type="project" value="InterPro"/>
</dbReference>
<accession>A0A1G7IW47</accession>
<feature type="compositionally biased region" description="Low complexity" evidence="1">
    <location>
        <begin position="26"/>
        <end position="46"/>
    </location>
</feature>
<protein>
    <submittedName>
        <fullName evidence="3">Pectinacetylesterase</fullName>
    </submittedName>
</protein>
<dbReference type="PROSITE" id="PS51257">
    <property type="entry name" value="PROKAR_LIPOPROTEIN"/>
    <property type="match status" value="1"/>
</dbReference>
<dbReference type="InterPro" id="IPR029058">
    <property type="entry name" value="AB_hydrolase_fold"/>
</dbReference>
<keyword evidence="2" id="KW-0732">Signal</keyword>
<feature type="chain" id="PRO_5038554156" evidence="2">
    <location>
        <begin position="21"/>
        <end position="380"/>
    </location>
</feature>
<dbReference type="InterPro" id="IPR004963">
    <property type="entry name" value="PAE/NOTUM"/>
</dbReference>
<dbReference type="PANTHER" id="PTHR21562">
    <property type="entry name" value="NOTUM-RELATED"/>
    <property type="match status" value="1"/>
</dbReference>
<name>A0A1G7IW47_9ACTN</name>
<reference evidence="4" key="1">
    <citation type="submission" date="2016-10" db="EMBL/GenBank/DDBJ databases">
        <authorList>
            <person name="Varghese N."/>
            <person name="Submissions S."/>
        </authorList>
    </citation>
    <scope>NUCLEOTIDE SEQUENCE [LARGE SCALE GENOMIC DNA]</scope>
    <source>
        <strain evidence="4">DSM 44268</strain>
    </source>
</reference>
<gene>
    <name evidence="3" type="ORF">SAMN05660662_1159</name>
</gene>
<organism evidence="3 4">
    <name type="scientific">Blastococcus aurantiacus</name>
    <dbReference type="NCBI Taxonomy" id="1550231"/>
    <lineage>
        <taxon>Bacteria</taxon>
        <taxon>Bacillati</taxon>
        <taxon>Actinomycetota</taxon>
        <taxon>Actinomycetes</taxon>
        <taxon>Geodermatophilales</taxon>
        <taxon>Geodermatophilaceae</taxon>
        <taxon>Blastococcus</taxon>
    </lineage>
</organism>
<evidence type="ECO:0000256" key="1">
    <source>
        <dbReference type="SAM" id="MobiDB-lite"/>
    </source>
</evidence>
<dbReference type="AlphaFoldDB" id="A0A1G7IW47"/>
<dbReference type="RefSeq" id="WP_091764292.1">
    <property type="nucleotide sequence ID" value="NZ_FNBT01000002.1"/>
</dbReference>
<feature type="signal peptide" evidence="2">
    <location>
        <begin position="1"/>
        <end position="20"/>
    </location>
</feature>
<proteinExistence type="predicted"/>
<evidence type="ECO:0000256" key="2">
    <source>
        <dbReference type="SAM" id="SignalP"/>
    </source>
</evidence>
<dbReference type="SUPFAM" id="SSF53474">
    <property type="entry name" value="alpha/beta-Hydrolases"/>
    <property type="match status" value="1"/>
</dbReference>
<feature type="region of interest" description="Disordered" evidence="1">
    <location>
        <begin position="23"/>
        <end position="48"/>
    </location>
</feature>
<dbReference type="PANTHER" id="PTHR21562:SF83">
    <property type="entry name" value="PECTIN ACETYLESTERASE 4"/>
    <property type="match status" value="1"/>
</dbReference>
<dbReference type="STRING" id="1550231.SAMN05660662_1159"/>
<evidence type="ECO:0000313" key="4">
    <source>
        <dbReference type="Proteomes" id="UP000199406"/>
    </source>
</evidence>
<keyword evidence="4" id="KW-1185">Reference proteome</keyword>
<evidence type="ECO:0000313" key="3">
    <source>
        <dbReference type="EMBL" id="SDF16873.1"/>
    </source>
</evidence>
<dbReference type="Proteomes" id="UP000199406">
    <property type="component" value="Unassembled WGS sequence"/>
</dbReference>